<evidence type="ECO:0000256" key="1">
    <source>
        <dbReference type="ARBA" id="ARBA00004389"/>
    </source>
</evidence>
<name>A0A964BSZ7_9CYAN</name>
<dbReference type="SUPFAM" id="SSF53756">
    <property type="entry name" value="UDP-Glycosyltransferase/glycogen phosphorylase"/>
    <property type="match status" value="1"/>
</dbReference>
<dbReference type="PANTHER" id="PTHR12154">
    <property type="entry name" value="GLYCOSYL TRANSFERASE-RELATED"/>
    <property type="match status" value="1"/>
</dbReference>
<keyword evidence="7" id="KW-1185">Reference proteome</keyword>
<comment type="subcellular location">
    <subcellularLocation>
        <location evidence="1">Endoplasmic reticulum membrane</location>
        <topology evidence="1">Single-pass membrane protein</topology>
    </subcellularLocation>
</comment>
<dbReference type="InterPro" id="IPR013969">
    <property type="entry name" value="Oligosacch_biosynth_Alg14"/>
</dbReference>
<keyword evidence="2" id="KW-0812">Transmembrane</keyword>
<evidence type="ECO:0000256" key="4">
    <source>
        <dbReference type="ARBA" id="ARBA00022989"/>
    </source>
</evidence>
<protein>
    <submittedName>
        <fullName evidence="6">UDP-N-acetylglucosamine--LPS N-acetylglucosamine transferase</fullName>
    </submittedName>
</protein>
<evidence type="ECO:0000256" key="5">
    <source>
        <dbReference type="ARBA" id="ARBA00023136"/>
    </source>
</evidence>
<evidence type="ECO:0000256" key="3">
    <source>
        <dbReference type="ARBA" id="ARBA00022824"/>
    </source>
</evidence>
<accession>A0A964BSZ7</accession>
<proteinExistence type="predicted"/>
<dbReference type="Pfam" id="PF08660">
    <property type="entry name" value="Alg14"/>
    <property type="match status" value="1"/>
</dbReference>
<dbReference type="AlphaFoldDB" id="A0A964BSZ7"/>
<comment type="caution">
    <text evidence="6">The sequence shown here is derived from an EMBL/GenBank/DDBJ whole genome shotgun (WGS) entry which is preliminary data.</text>
</comment>
<evidence type="ECO:0000256" key="2">
    <source>
        <dbReference type="ARBA" id="ARBA00022692"/>
    </source>
</evidence>
<evidence type="ECO:0000313" key="7">
    <source>
        <dbReference type="Proteomes" id="UP000729733"/>
    </source>
</evidence>
<dbReference type="Gene3D" id="3.40.50.2000">
    <property type="entry name" value="Glycogen Phosphorylase B"/>
    <property type="match status" value="1"/>
</dbReference>
<dbReference type="NCBIfam" id="NF041549">
    <property type="entry name" value="PssD"/>
    <property type="match status" value="1"/>
</dbReference>
<dbReference type="GO" id="GO:0004577">
    <property type="term" value="F:N-acetylglucosaminyldiphosphodolichol N-acetylglucosaminyltransferase activity"/>
    <property type="evidence" value="ECO:0007669"/>
    <property type="project" value="TreeGrafter"/>
</dbReference>
<dbReference type="GO" id="GO:0006488">
    <property type="term" value="P:dolichol-linked oligosaccharide biosynthetic process"/>
    <property type="evidence" value="ECO:0007669"/>
    <property type="project" value="InterPro"/>
</dbReference>
<dbReference type="EMBL" id="JADWDC010000073">
    <property type="protein sequence ID" value="MCC0179224.1"/>
    <property type="molecule type" value="Genomic_DNA"/>
</dbReference>
<organism evidence="6 7">
    <name type="scientific">Waterburya agarophytonicola KI4</name>
    <dbReference type="NCBI Taxonomy" id="2874699"/>
    <lineage>
        <taxon>Bacteria</taxon>
        <taxon>Bacillati</taxon>
        <taxon>Cyanobacteriota</taxon>
        <taxon>Cyanophyceae</taxon>
        <taxon>Pleurocapsales</taxon>
        <taxon>Hyellaceae</taxon>
        <taxon>Waterburya</taxon>
        <taxon>Waterburya agarophytonicola</taxon>
    </lineage>
</organism>
<sequence>MKILLISSTGGHLNALQKLQSFWQKHECCWVTFKTDSTELLLDAEKVYWAYSPTNRNIPNLFKNLYLAYQVIKKEKPQLVLSTGAGIAVPFIIMAKFCGVKTAFIESFTRVQELSLSARLVLPFLDKLYVQWEELEAKYSKAELIRI</sequence>
<keyword evidence="4" id="KW-1133">Transmembrane helix</keyword>
<dbReference type="PANTHER" id="PTHR12154:SF4">
    <property type="entry name" value="UDP-N-ACETYLGLUCOSAMINE TRANSFERASE SUBUNIT ALG14 HOMOLOG"/>
    <property type="match status" value="1"/>
</dbReference>
<gene>
    <name evidence="6" type="ORF">I4641_19870</name>
</gene>
<evidence type="ECO:0000313" key="6">
    <source>
        <dbReference type="EMBL" id="MCC0179224.1"/>
    </source>
</evidence>
<keyword evidence="5" id="KW-0472">Membrane</keyword>
<dbReference type="RefSeq" id="WP_229642326.1">
    <property type="nucleotide sequence ID" value="NZ_JADWDC010000073.1"/>
</dbReference>
<keyword evidence="3" id="KW-0256">Endoplasmic reticulum</keyword>
<keyword evidence="6" id="KW-0808">Transferase</keyword>
<dbReference type="Proteomes" id="UP000729733">
    <property type="component" value="Unassembled WGS sequence"/>
</dbReference>
<reference evidence="6" key="1">
    <citation type="journal article" date="2021" name="Antonie Van Leeuwenhoek">
        <title>Draft genome and description of Waterburya agarophytonicola gen. nov. sp. nov. (Pleurocapsales, Cyanobacteria): a seaweed symbiont.</title>
        <authorList>
            <person name="Bonthond G."/>
            <person name="Shalygin S."/>
            <person name="Bayer T."/>
            <person name="Weinberger F."/>
        </authorList>
    </citation>
    <scope>NUCLEOTIDE SEQUENCE</scope>
    <source>
        <strain evidence="6">KI4</strain>
    </source>
</reference>